<accession>A0A5S4ZU79</accession>
<name>A0A5S4ZU79_9FIRM</name>
<dbReference type="Pfam" id="PF16258">
    <property type="entry name" value="DUF4912"/>
    <property type="match status" value="1"/>
</dbReference>
<evidence type="ECO:0000313" key="1">
    <source>
        <dbReference type="EMBL" id="TYO96250.1"/>
    </source>
</evidence>
<evidence type="ECO:0008006" key="3">
    <source>
        <dbReference type="Google" id="ProtNLM"/>
    </source>
</evidence>
<protein>
    <recommendedName>
        <fullName evidence="3">DUF4912 domain-containing protein</fullName>
    </recommendedName>
</protein>
<dbReference type="AlphaFoldDB" id="A0A5S4ZU79"/>
<organism evidence="1 2">
    <name type="scientific">Desulfallas thermosapovorans DSM 6562</name>
    <dbReference type="NCBI Taxonomy" id="1121431"/>
    <lineage>
        <taxon>Bacteria</taxon>
        <taxon>Bacillati</taxon>
        <taxon>Bacillota</taxon>
        <taxon>Clostridia</taxon>
        <taxon>Eubacteriales</taxon>
        <taxon>Desulfallaceae</taxon>
        <taxon>Desulfallas</taxon>
    </lineage>
</organism>
<gene>
    <name evidence="1" type="ORF">LX24_01207</name>
</gene>
<dbReference type="Proteomes" id="UP000323166">
    <property type="component" value="Unassembled WGS sequence"/>
</dbReference>
<evidence type="ECO:0000313" key="2">
    <source>
        <dbReference type="Proteomes" id="UP000323166"/>
    </source>
</evidence>
<keyword evidence="2" id="KW-1185">Reference proteome</keyword>
<sequence length="243" mass="27424">MIVTFTWVLGAALVLLLLAVFLWSARNKQKKPIPQHVPMMAREEFAGEIAIPVNFPPQPAAKPDMPEIPWHYGKDRMVLMVRDPNWIFAYWEISATKQQEFNNRYGAEAWNNSRSVLRVYDITGVDNFNGTNANDFTDISIDDYVDSWHINVARPNSSFCVDLGRLFPDGTFITLLRSNIVQTPSMAVSDLLDEEWMWIEGIYRTITSLRLGSSPMMSEELAGGMGILPLGISSPGLGNRKNQ</sequence>
<reference evidence="1 2" key="1">
    <citation type="submission" date="2019-07" db="EMBL/GenBank/DDBJ databases">
        <title>Genomic Encyclopedia of Type Strains, Phase I: the one thousand microbial genomes (KMG-I) project.</title>
        <authorList>
            <person name="Kyrpides N."/>
        </authorList>
    </citation>
    <scope>NUCLEOTIDE SEQUENCE [LARGE SCALE GENOMIC DNA]</scope>
    <source>
        <strain evidence="1 2">DSM 6562</strain>
    </source>
</reference>
<dbReference type="InterPro" id="IPR032585">
    <property type="entry name" value="DUF4912"/>
</dbReference>
<proteinExistence type="predicted"/>
<dbReference type="RefSeq" id="WP_166511228.1">
    <property type="nucleotide sequence ID" value="NZ_VNHM01000005.1"/>
</dbReference>
<comment type="caution">
    <text evidence="1">The sequence shown here is derived from an EMBL/GenBank/DDBJ whole genome shotgun (WGS) entry which is preliminary data.</text>
</comment>
<dbReference type="EMBL" id="VNHM01000005">
    <property type="protein sequence ID" value="TYO96250.1"/>
    <property type="molecule type" value="Genomic_DNA"/>
</dbReference>